<comment type="similarity">
    <text evidence="2">Belongs to the KHG/KDPG aldolase family.</text>
</comment>
<name>A0A839RWL3_9PSEU</name>
<sequence>MRSTNTPQDGASESSAAGSTPESGTLLGEALRSTRVVAILRGRSGDHIDAVVDTLVDAGVRCLEITMNTPGALDAVRGAAQRHGTSATVGVGTVRTPEQVDRAAEAGARFVVAPDTDSDVAARVHARGLGYFPGAFTASEVTTAAKLGATAVKIFPASLGGPGYIRELRAPLDDIDLLPTGGVTLDLVRPYLDAGACGLGIGSPLLGDALDGGDLGELRRRAHAFLAETGAAA</sequence>
<dbReference type="AlphaFoldDB" id="A0A839RWL3"/>
<comment type="subunit">
    <text evidence="3">Homotrimer.</text>
</comment>
<dbReference type="GO" id="GO:0008675">
    <property type="term" value="F:2-dehydro-3-deoxy-phosphogluconate aldolase activity"/>
    <property type="evidence" value="ECO:0007669"/>
    <property type="project" value="UniProtKB-EC"/>
</dbReference>
<evidence type="ECO:0000313" key="8">
    <source>
        <dbReference type="Proteomes" id="UP000550714"/>
    </source>
</evidence>
<evidence type="ECO:0000256" key="1">
    <source>
        <dbReference type="ARBA" id="ARBA00004761"/>
    </source>
</evidence>
<dbReference type="InterPro" id="IPR000887">
    <property type="entry name" value="Aldlse_KDPG_KHG"/>
</dbReference>
<dbReference type="PANTHER" id="PTHR30246:SF1">
    <property type="entry name" value="2-DEHYDRO-3-DEOXY-6-PHOSPHOGALACTONATE ALDOLASE-RELATED"/>
    <property type="match status" value="1"/>
</dbReference>
<dbReference type="CDD" id="cd00452">
    <property type="entry name" value="KDPG_aldolase"/>
    <property type="match status" value="1"/>
</dbReference>
<dbReference type="Proteomes" id="UP000550714">
    <property type="component" value="Unassembled WGS sequence"/>
</dbReference>
<dbReference type="EC" id="4.1.2.14" evidence="7"/>
<accession>A0A839RWL3</accession>
<dbReference type="EMBL" id="JACHWU010000001">
    <property type="protein sequence ID" value="MBB3049454.1"/>
    <property type="molecule type" value="Genomic_DNA"/>
</dbReference>
<evidence type="ECO:0000256" key="4">
    <source>
        <dbReference type="ARBA" id="ARBA00023239"/>
    </source>
</evidence>
<keyword evidence="5" id="KW-0119">Carbohydrate metabolism</keyword>
<organism evidence="7 8">
    <name type="scientific">Prauserella isguenensis</name>
    <dbReference type="NCBI Taxonomy" id="1470180"/>
    <lineage>
        <taxon>Bacteria</taxon>
        <taxon>Bacillati</taxon>
        <taxon>Actinomycetota</taxon>
        <taxon>Actinomycetes</taxon>
        <taxon>Pseudonocardiales</taxon>
        <taxon>Pseudonocardiaceae</taxon>
        <taxon>Prauserella</taxon>
    </lineage>
</organism>
<dbReference type="PANTHER" id="PTHR30246">
    <property type="entry name" value="2-KETO-3-DEOXY-6-PHOSPHOGLUCONATE ALDOLASE"/>
    <property type="match status" value="1"/>
</dbReference>
<dbReference type="InterPro" id="IPR013785">
    <property type="entry name" value="Aldolase_TIM"/>
</dbReference>
<evidence type="ECO:0000256" key="3">
    <source>
        <dbReference type="ARBA" id="ARBA00011233"/>
    </source>
</evidence>
<evidence type="ECO:0000256" key="2">
    <source>
        <dbReference type="ARBA" id="ARBA00006906"/>
    </source>
</evidence>
<proteinExistence type="inferred from homology"/>
<gene>
    <name evidence="7" type="ORF">FHS23_000449</name>
</gene>
<keyword evidence="4 7" id="KW-0456">Lyase</keyword>
<evidence type="ECO:0000313" key="7">
    <source>
        <dbReference type="EMBL" id="MBB3049454.1"/>
    </source>
</evidence>
<dbReference type="GO" id="GO:0106009">
    <property type="term" value="F:(4S)-4-hydroxy-2-oxoglutarate aldolase activity"/>
    <property type="evidence" value="ECO:0007669"/>
    <property type="project" value="UniProtKB-EC"/>
</dbReference>
<dbReference type="SUPFAM" id="SSF51569">
    <property type="entry name" value="Aldolase"/>
    <property type="match status" value="1"/>
</dbReference>
<dbReference type="RefSeq" id="WP_183646983.1">
    <property type="nucleotide sequence ID" value="NZ_JACHWU010000001.1"/>
</dbReference>
<reference evidence="7 8" key="1">
    <citation type="submission" date="2020-08" db="EMBL/GenBank/DDBJ databases">
        <title>Genomic Encyclopedia of Type Strains, Phase III (KMG-III): the genomes of soil and plant-associated and newly described type strains.</title>
        <authorList>
            <person name="Whitman W."/>
        </authorList>
    </citation>
    <scope>NUCLEOTIDE SEQUENCE [LARGE SCALE GENOMIC DNA]</scope>
    <source>
        <strain evidence="7 8">CECT 8577</strain>
    </source>
</reference>
<protein>
    <submittedName>
        <fullName evidence="7">2-dehydro-3-deoxyphosphogluconate aldolase/(4S)-4-hydroxy-2-oxoglutarate aldolase</fullName>
        <ecNumber evidence="7">4.1.2.14</ecNumber>
        <ecNumber evidence="7">4.1.3.42</ecNumber>
    </submittedName>
</protein>
<dbReference type="Pfam" id="PF01081">
    <property type="entry name" value="Aldolase"/>
    <property type="match status" value="1"/>
</dbReference>
<comment type="pathway">
    <text evidence="1">Carbohydrate acid metabolism.</text>
</comment>
<feature type="region of interest" description="Disordered" evidence="6">
    <location>
        <begin position="1"/>
        <end position="25"/>
    </location>
</feature>
<evidence type="ECO:0000256" key="5">
    <source>
        <dbReference type="ARBA" id="ARBA00023277"/>
    </source>
</evidence>
<dbReference type="EC" id="4.1.3.42" evidence="7"/>
<comment type="caution">
    <text evidence="7">The sequence shown here is derived from an EMBL/GenBank/DDBJ whole genome shotgun (WGS) entry which is preliminary data.</text>
</comment>
<keyword evidence="8" id="KW-1185">Reference proteome</keyword>
<feature type="compositionally biased region" description="Polar residues" evidence="6">
    <location>
        <begin position="1"/>
        <end position="23"/>
    </location>
</feature>
<dbReference type="Gene3D" id="3.20.20.70">
    <property type="entry name" value="Aldolase class I"/>
    <property type="match status" value="1"/>
</dbReference>
<evidence type="ECO:0000256" key="6">
    <source>
        <dbReference type="SAM" id="MobiDB-lite"/>
    </source>
</evidence>